<dbReference type="Proteomes" id="UP000681356">
    <property type="component" value="Unassembled WGS sequence"/>
</dbReference>
<reference evidence="1" key="1">
    <citation type="submission" date="2021-04" db="EMBL/GenBank/DDBJ databases">
        <authorList>
            <person name="Yoon J."/>
        </authorList>
    </citation>
    <scope>NUCLEOTIDE SEQUENCE</scope>
    <source>
        <strain evidence="1">KMU-90</strain>
    </source>
</reference>
<comment type="caution">
    <text evidence="1">The sequence shown here is derived from an EMBL/GenBank/DDBJ whole genome shotgun (WGS) entry which is preliminary data.</text>
</comment>
<gene>
    <name evidence="1" type="ORF">KB874_15045</name>
</gene>
<dbReference type="RefSeq" id="WP_212537378.1">
    <property type="nucleotide sequence ID" value="NZ_JAGTUU010000006.1"/>
</dbReference>
<sequence>MADRRDSLDDFWTAMREEAPLPLGDVLARIEAQALAERPVPGARVAAQPWWRGVLAAVGGWPGAAGLATACALGVWLGIDPPAALDGVWTGETAALEALGVDPLSGYDLAWLEG</sequence>
<evidence type="ECO:0000313" key="1">
    <source>
        <dbReference type="EMBL" id="MBS0125405.1"/>
    </source>
</evidence>
<dbReference type="AlphaFoldDB" id="A0A8J7WD61"/>
<name>A0A8J7WD61_9RHOB</name>
<proteinExistence type="predicted"/>
<evidence type="ECO:0008006" key="3">
    <source>
        <dbReference type="Google" id="ProtNLM"/>
    </source>
</evidence>
<dbReference type="EMBL" id="JAGTUU010000006">
    <property type="protein sequence ID" value="MBS0125405.1"/>
    <property type="molecule type" value="Genomic_DNA"/>
</dbReference>
<organism evidence="1 2">
    <name type="scientific">Thetidibacter halocola</name>
    <dbReference type="NCBI Taxonomy" id="2827239"/>
    <lineage>
        <taxon>Bacteria</taxon>
        <taxon>Pseudomonadati</taxon>
        <taxon>Pseudomonadota</taxon>
        <taxon>Alphaproteobacteria</taxon>
        <taxon>Rhodobacterales</taxon>
        <taxon>Roseobacteraceae</taxon>
        <taxon>Thetidibacter</taxon>
    </lineage>
</organism>
<accession>A0A8J7WD61</accession>
<evidence type="ECO:0000313" key="2">
    <source>
        <dbReference type="Proteomes" id="UP000681356"/>
    </source>
</evidence>
<keyword evidence="2" id="KW-1185">Reference proteome</keyword>
<protein>
    <recommendedName>
        <fullName evidence="3">Dihydroorotate dehydrogenase</fullName>
    </recommendedName>
</protein>